<feature type="transmembrane region" description="Helical" evidence="6">
    <location>
        <begin position="464"/>
        <end position="489"/>
    </location>
</feature>
<feature type="transmembrane region" description="Helical" evidence="6">
    <location>
        <begin position="305"/>
        <end position="323"/>
    </location>
</feature>
<sequence>MSLQIEPINTASTSSDRKGKSVVSHSRKRTKIPKNARSFQHNGTFPSIAEVIMEKEPIAPTTLEDTDIRASNGDNNDPSWVREPGETTEAMIERLGRERPKMFSSIWSEIGFVFSISMSQILAEYFLSGFIVIVPTLAKSLHINQASATWPASAFSLTIASFLLIFGRLADMYGGYPLYVAGFAWLALWSLIAGFSNSGLMLNICRALQGLGPAAFLPASLMILGCIYRPGPRKNIVFSIYGACAPIGYYCGIFFAGLTSEKISWPWFFYVGTLLSVITAFTAYLSVPSDIKQKREAADRPNMDWPGAMLSVSGLIMFTFAIIDSSHAPEKWATPYIYGLFILGSIFLISAGYVECYQAPEPLLRSSLFKVPSMPGLIVALFLTYGAYGIFLLYGTFYMGTIMGASPLQIAAWFTPMAVGGCLISTFSGFILHLLPGTILILIAGASWIVAPLLFAIAPEQATYWSYVFPAMICATIGVDITFSLTNIFITTSLPANQQGLAGSVIMILLHLGIAVMLGFADVINVYMEGKGMRESFKVVFWFEVACAGVALLVLVGFVKIKEAKSDLTVEEKRALESSGGEGDVALGVESAQRNGGEGGVELKSGV</sequence>
<dbReference type="CDD" id="cd17476">
    <property type="entry name" value="MFS_Amf1_MDR_like"/>
    <property type="match status" value="1"/>
</dbReference>
<dbReference type="PROSITE" id="PS50850">
    <property type="entry name" value="MFS"/>
    <property type="match status" value="1"/>
</dbReference>
<feature type="transmembrane region" description="Helical" evidence="6">
    <location>
        <begin position="150"/>
        <end position="169"/>
    </location>
</feature>
<keyword evidence="2 6" id="KW-0812">Transmembrane</keyword>
<evidence type="ECO:0000256" key="5">
    <source>
        <dbReference type="SAM" id="MobiDB-lite"/>
    </source>
</evidence>
<evidence type="ECO:0000256" key="4">
    <source>
        <dbReference type="ARBA" id="ARBA00023136"/>
    </source>
</evidence>
<feature type="transmembrane region" description="Helical" evidence="6">
    <location>
        <begin position="335"/>
        <end position="356"/>
    </location>
</feature>
<feature type="compositionally biased region" description="Basic residues" evidence="5">
    <location>
        <begin position="25"/>
        <end position="34"/>
    </location>
</feature>
<dbReference type="GO" id="GO:0022857">
    <property type="term" value="F:transmembrane transporter activity"/>
    <property type="evidence" value="ECO:0007669"/>
    <property type="project" value="InterPro"/>
</dbReference>
<evidence type="ECO:0000313" key="8">
    <source>
        <dbReference type="EMBL" id="CAG8974656.1"/>
    </source>
</evidence>
<proteinExistence type="predicted"/>
<dbReference type="Proteomes" id="UP000701801">
    <property type="component" value="Unassembled WGS sequence"/>
</dbReference>
<feature type="transmembrane region" description="Helical" evidence="6">
    <location>
        <begin position="539"/>
        <end position="559"/>
    </location>
</feature>
<feature type="transmembrane region" description="Helical" evidence="6">
    <location>
        <begin position="410"/>
        <end position="432"/>
    </location>
</feature>
<feature type="transmembrane region" description="Helical" evidence="6">
    <location>
        <begin position="439"/>
        <end position="458"/>
    </location>
</feature>
<dbReference type="GO" id="GO:0016020">
    <property type="term" value="C:membrane"/>
    <property type="evidence" value="ECO:0007669"/>
    <property type="project" value="UniProtKB-SubCell"/>
</dbReference>
<feature type="transmembrane region" description="Helical" evidence="6">
    <location>
        <begin position="377"/>
        <end position="398"/>
    </location>
</feature>
<dbReference type="AlphaFoldDB" id="A0A9N9Q5Q2"/>
<feature type="transmembrane region" description="Helical" evidence="6">
    <location>
        <begin position="176"/>
        <end position="195"/>
    </location>
</feature>
<evidence type="ECO:0000256" key="3">
    <source>
        <dbReference type="ARBA" id="ARBA00022989"/>
    </source>
</evidence>
<keyword evidence="4 6" id="KW-0472">Membrane</keyword>
<dbReference type="OrthoDB" id="5086884at2759"/>
<dbReference type="Gene3D" id="1.20.1250.20">
    <property type="entry name" value="MFS general substrate transporter like domains"/>
    <property type="match status" value="1"/>
</dbReference>
<gene>
    <name evidence="8" type="ORF">HYALB_00010752</name>
</gene>
<evidence type="ECO:0000259" key="7">
    <source>
        <dbReference type="PROSITE" id="PS50850"/>
    </source>
</evidence>
<feature type="transmembrane region" description="Helical" evidence="6">
    <location>
        <begin position="267"/>
        <end position="285"/>
    </location>
</feature>
<keyword evidence="3 6" id="KW-1133">Transmembrane helix</keyword>
<feature type="compositionally biased region" description="Polar residues" evidence="5">
    <location>
        <begin position="1"/>
        <end position="14"/>
    </location>
</feature>
<feature type="transmembrane region" description="Helical" evidence="6">
    <location>
        <begin position="235"/>
        <end position="255"/>
    </location>
</feature>
<dbReference type="InterPro" id="IPR036259">
    <property type="entry name" value="MFS_trans_sf"/>
</dbReference>
<dbReference type="PANTHER" id="PTHR42718">
    <property type="entry name" value="MAJOR FACILITATOR SUPERFAMILY MULTIDRUG TRANSPORTER MFSC"/>
    <property type="match status" value="1"/>
</dbReference>
<organism evidence="8 9">
    <name type="scientific">Hymenoscyphus albidus</name>
    <dbReference type="NCBI Taxonomy" id="595503"/>
    <lineage>
        <taxon>Eukaryota</taxon>
        <taxon>Fungi</taxon>
        <taxon>Dikarya</taxon>
        <taxon>Ascomycota</taxon>
        <taxon>Pezizomycotina</taxon>
        <taxon>Leotiomycetes</taxon>
        <taxon>Helotiales</taxon>
        <taxon>Helotiaceae</taxon>
        <taxon>Hymenoscyphus</taxon>
    </lineage>
</organism>
<protein>
    <recommendedName>
        <fullName evidence="7">Major facilitator superfamily (MFS) profile domain-containing protein</fullName>
    </recommendedName>
</protein>
<accession>A0A9N9Q5Q2</accession>
<evidence type="ECO:0000256" key="1">
    <source>
        <dbReference type="ARBA" id="ARBA00004141"/>
    </source>
</evidence>
<feature type="transmembrane region" description="Helical" evidence="6">
    <location>
        <begin position="501"/>
        <end position="527"/>
    </location>
</feature>
<dbReference type="PANTHER" id="PTHR42718:SF36">
    <property type="entry name" value="MULTIDRUG TRANSPORTER, PUTATIVE (AFU_ORTHOLOGUE AFUA_4G13820)-RELATED"/>
    <property type="match status" value="1"/>
</dbReference>
<dbReference type="Gene3D" id="1.20.1720.10">
    <property type="entry name" value="Multidrug resistance protein D"/>
    <property type="match status" value="1"/>
</dbReference>
<feature type="transmembrane region" description="Helical" evidence="6">
    <location>
        <begin position="110"/>
        <end position="138"/>
    </location>
</feature>
<evidence type="ECO:0000256" key="2">
    <source>
        <dbReference type="ARBA" id="ARBA00022692"/>
    </source>
</evidence>
<feature type="transmembrane region" description="Helical" evidence="6">
    <location>
        <begin position="207"/>
        <end position="228"/>
    </location>
</feature>
<feature type="domain" description="Major facilitator superfamily (MFS) profile" evidence="7">
    <location>
        <begin position="112"/>
        <end position="563"/>
    </location>
</feature>
<dbReference type="EMBL" id="CAJVRM010000112">
    <property type="protein sequence ID" value="CAG8974656.1"/>
    <property type="molecule type" value="Genomic_DNA"/>
</dbReference>
<dbReference type="InterPro" id="IPR011701">
    <property type="entry name" value="MFS"/>
</dbReference>
<feature type="region of interest" description="Disordered" evidence="5">
    <location>
        <begin position="1"/>
        <end position="39"/>
    </location>
</feature>
<evidence type="ECO:0000313" key="9">
    <source>
        <dbReference type="Proteomes" id="UP000701801"/>
    </source>
</evidence>
<evidence type="ECO:0000256" key="6">
    <source>
        <dbReference type="SAM" id="Phobius"/>
    </source>
</evidence>
<keyword evidence="9" id="KW-1185">Reference proteome</keyword>
<reference evidence="8" key="1">
    <citation type="submission" date="2021-07" db="EMBL/GenBank/DDBJ databases">
        <authorList>
            <person name="Durling M."/>
        </authorList>
    </citation>
    <scope>NUCLEOTIDE SEQUENCE</scope>
</reference>
<dbReference type="SUPFAM" id="SSF103473">
    <property type="entry name" value="MFS general substrate transporter"/>
    <property type="match status" value="1"/>
</dbReference>
<comment type="caution">
    <text evidence="8">The sequence shown here is derived from an EMBL/GenBank/DDBJ whole genome shotgun (WGS) entry which is preliminary data.</text>
</comment>
<comment type="subcellular location">
    <subcellularLocation>
        <location evidence="1">Membrane</location>
        <topology evidence="1">Multi-pass membrane protein</topology>
    </subcellularLocation>
</comment>
<dbReference type="Pfam" id="PF07690">
    <property type="entry name" value="MFS_1"/>
    <property type="match status" value="1"/>
</dbReference>
<dbReference type="InterPro" id="IPR020846">
    <property type="entry name" value="MFS_dom"/>
</dbReference>
<name>A0A9N9Q5Q2_9HELO</name>